<dbReference type="Gramene" id="RZC57161">
    <property type="protein sequence ID" value="RZC57161"/>
    <property type="gene ID" value="C5167_004456"/>
</dbReference>
<keyword evidence="1" id="KW-0436">Ligase</keyword>
<dbReference type="GO" id="GO:0004359">
    <property type="term" value="F:glutaminase activity"/>
    <property type="evidence" value="ECO:0007669"/>
    <property type="project" value="InterPro"/>
</dbReference>
<dbReference type="Gene3D" id="3.40.50.620">
    <property type="entry name" value="HUPs"/>
    <property type="match status" value="1"/>
</dbReference>
<protein>
    <submittedName>
        <fullName evidence="2">Uncharacterized protein</fullName>
    </submittedName>
</protein>
<dbReference type="Proteomes" id="UP000316621">
    <property type="component" value="Chromosome 4"/>
</dbReference>
<dbReference type="InterPro" id="IPR003694">
    <property type="entry name" value="NAD_synthase"/>
</dbReference>
<sequence length="112" mass="12786">MGLGLISVSHLNDIDMRLDCEVPPTFNRRKLMGDQMLRNLELQNIQTFIKMVLIYMLASPLPWDCIKLGFDLVLGASNADVGLCGHLTKKRKIDKSMDRELHRSVNCRACQR</sequence>
<dbReference type="PANTHER" id="PTHR23090:SF9">
    <property type="entry name" value="GLUTAMINE-DEPENDENT NAD(+) SYNTHETASE"/>
    <property type="match status" value="1"/>
</dbReference>
<reference evidence="2 3" key="1">
    <citation type="journal article" date="2018" name="Science">
        <title>The opium poppy genome and morphinan production.</title>
        <authorList>
            <person name="Guo L."/>
            <person name="Winzer T."/>
            <person name="Yang X."/>
            <person name="Li Y."/>
            <person name="Ning Z."/>
            <person name="He Z."/>
            <person name="Teodor R."/>
            <person name="Lu Y."/>
            <person name="Bowser T.A."/>
            <person name="Graham I.A."/>
            <person name="Ye K."/>
        </authorList>
    </citation>
    <scope>NUCLEOTIDE SEQUENCE [LARGE SCALE GENOMIC DNA]</scope>
    <source>
        <strain evidence="3">cv. HN1</strain>
        <tissue evidence="2">Leaves</tissue>
    </source>
</reference>
<dbReference type="AlphaFoldDB" id="A0A4Y7JB45"/>
<dbReference type="STRING" id="3469.A0A4Y7JB45"/>
<keyword evidence="3" id="KW-1185">Reference proteome</keyword>
<dbReference type="InterPro" id="IPR014729">
    <property type="entry name" value="Rossmann-like_a/b/a_fold"/>
</dbReference>
<dbReference type="GO" id="GO:0005737">
    <property type="term" value="C:cytoplasm"/>
    <property type="evidence" value="ECO:0007669"/>
    <property type="project" value="InterPro"/>
</dbReference>
<gene>
    <name evidence="2" type="ORF">C5167_004456</name>
</gene>
<evidence type="ECO:0000313" key="3">
    <source>
        <dbReference type="Proteomes" id="UP000316621"/>
    </source>
</evidence>
<organism evidence="2 3">
    <name type="scientific">Papaver somniferum</name>
    <name type="common">Opium poppy</name>
    <dbReference type="NCBI Taxonomy" id="3469"/>
    <lineage>
        <taxon>Eukaryota</taxon>
        <taxon>Viridiplantae</taxon>
        <taxon>Streptophyta</taxon>
        <taxon>Embryophyta</taxon>
        <taxon>Tracheophyta</taxon>
        <taxon>Spermatophyta</taxon>
        <taxon>Magnoliopsida</taxon>
        <taxon>Ranunculales</taxon>
        <taxon>Papaveraceae</taxon>
        <taxon>Papaveroideae</taxon>
        <taxon>Papaver</taxon>
    </lineage>
</organism>
<accession>A0A4Y7JB45</accession>
<dbReference type="PANTHER" id="PTHR23090">
    <property type="entry name" value="NH 3 /GLUTAMINE-DEPENDENT NAD + SYNTHETASE"/>
    <property type="match status" value="1"/>
</dbReference>
<dbReference type="GO" id="GO:0003952">
    <property type="term" value="F:NAD+ synthase (glutamine-hydrolyzing) activity"/>
    <property type="evidence" value="ECO:0007669"/>
    <property type="project" value="InterPro"/>
</dbReference>
<evidence type="ECO:0000256" key="1">
    <source>
        <dbReference type="ARBA" id="ARBA00022598"/>
    </source>
</evidence>
<proteinExistence type="predicted"/>
<dbReference type="EMBL" id="CM010718">
    <property type="protein sequence ID" value="RZC57161.1"/>
    <property type="molecule type" value="Genomic_DNA"/>
</dbReference>
<dbReference type="GO" id="GO:0009435">
    <property type="term" value="P:NAD+ biosynthetic process"/>
    <property type="evidence" value="ECO:0007669"/>
    <property type="project" value="InterPro"/>
</dbReference>
<name>A0A4Y7JB45_PAPSO</name>
<evidence type="ECO:0000313" key="2">
    <source>
        <dbReference type="EMBL" id="RZC57161.1"/>
    </source>
</evidence>